<keyword evidence="2" id="KW-1185">Reference proteome</keyword>
<protein>
    <submittedName>
        <fullName evidence="3">Uncharacterized protein</fullName>
    </submittedName>
</protein>
<evidence type="ECO:0000313" key="2">
    <source>
        <dbReference type="Proteomes" id="UP000887565"/>
    </source>
</evidence>
<evidence type="ECO:0000256" key="1">
    <source>
        <dbReference type="SAM" id="MobiDB-lite"/>
    </source>
</evidence>
<feature type="compositionally biased region" description="Polar residues" evidence="1">
    <location>
        <begin position="12"/>
        <end position="38"/>
    </location>
</feature>
<dbReference type="WBParaSite" id="nRc.2.0.1.t39549-RA">
    <property type="protein sequence ID" value="nRc.2.0.1.t39549-RA"/>
    <property type="gene ID" value="nRc.2.0.1.g39549"/>
</dbReference>
<dbReference type="Proteomes" id="UP000887565">
    <property type="component" value="Unplaced"/>
</dbReference>
<accession>A0A915KM82</accession>
<feature type="region of interest" description="Disordered" evidence="1">
    <location>
        <begin position="1"/>
        <end position="38"/>
    </location>
</feature>
<name>A0A915KM82_ROMCU</name>
<dbReference type="AlphaFoldDB" id="A0A915KM82"/>
<organism evidence="2 3">
    <name type="scientific">Romanomermis culicivorax</name>
    <name type="common">Nematode worm</name>
    <dbReference type="NCBI Taxonomy" id="13658"/>
    <lineage>
        <taxon>Eukaryota</taxon>
        <taxon>Metazoa</taxon>
        <taxon>Ecdysozoa</taxon>
        <taxon>Nematoda</taxon>
        <taxon>Enoplea</taxon>
        <taxon>Dorylaimia</taxon>
        <taxon>Mermithida</taxon>
        <taxon>Mermithoidea</taxon>
        <taxon>Mermithidae</taxon>
        <taxon>Romanomermis</taxon>
    </lineage>
</organism>
<proteinExistence type="predicted"/>
<reference evidence="3" key="1">
    <citation type="submission" date="2022-11" db="UniProtKB">
        <authorList>
            <consortium name="WormBaseParasite"/>
        </authorList>
    </citation>
    <scope>IDENTIFICATION</scope>
</reference>
<evidence type="ECO:0000313" key="3">
    <source>
        <dbReference type="WBParaSite" id="nRc.2.0.1.t39549-RA"/>
    </source>
</evidence>
<sequence>QSPPIKSPSSSDILQPSVQDKNYSKPRNTIDPNKKQISSADVKNSIKLSADTAVTVADEILQGKKDQLLQFKINQLKEEQELRFKYMTKEHKLKIRAIRGEIVASKAKADYFRNLNKM</sequence>